<sequence>MNIDFAKVLLDESHTPFIPLDLHGDAAWEKLLSDKVLALAENNADGNEDKEEFINSGMEMRWRLKGLITKTADAN</sequence>
<organism evidence="1 2">
    <name type="scientific">Hibiscus sabdariffa</name>
    <name type="common">roselle</name>
    <dbReference type="NCBI Taxonomy" id="183260"/>
    <lineage>
        <taxon>Eukaryota</taxon>
        <taxon>Viridiplantae</taxon>
        <taxon>Streptophyta</taxon>
        <taxon>Embryophyta</taxon>
        <taxon>Tracheophyta</taxon>
        <taxon>Spermatophyta</taxon>
        <taxon>Magnoliopsida</taxon>
        <taxon>eudicotyledons</taxon>
        <taxon>Gunneridae</taxon>
        <taxon>Pentapetalae</taxon>
        <taxon>rosids</taxon>
        <taxon>malvids</taxon>
        <taxon>Malvales</taxon>
        <taxon>Malvaceae</taxon>
        <taxon>Malvoideae</taxon>
        <taxon>Hibiscus</taxon>
    </lineage>
</organism>
<protein>
    <submittedName>
        <fullName evidence="1">Uncharacterized protein</fullName>
    </submittedName>
</protein>
<dbReference type="EMBL" id="JBBPBN010000015">
    <property type="protein sequence ID" value="KAK9024205.1"/>
    <property type="molecule type" value="Genomic_DNA"/>
</dbReference>
<accession>A0ABR2SG53</accession>
<comment type="caution">
    <text evidence="1">The sequence shown here is derived from an EMBL/GenBank/DDBJ whole genome shotgun (WGS) entry which is preliminary data.</text>
</comment>
<gene>
    <name evidence="1" type="ORF">V6N11_004382</name>
</gene>
<proteinExistence type="predicted"/>
<dbReference type="Proteomes" id="UP001396334">
    <property type="component" value="Unassembled WGS sequence"/>
</dbReference>
<keyword evidence="2" id="KW-1185">Reference proteome</keyword>
<reference evidence="1 2" key="1">
    <citation type="journal article" date="2024" name="G3 (Bethesda)">
        <title>Genome assembly of Hibiscus sabdariffa L. provides insights into metabolisms of medicinal natural products.</title>
        <authorList>
            <person name="Kim T."/>
        </authorList>
    </citation>
    <scope>NUCLEOTIDE SEQUENCE [LARGE SCALE GENOMIC DNA]</scope>
    <source>
        <strain evidence="1">TK-2024</strain>
        <tissue evidence="1">Old leaves</tissue>
    </source>
</reference>
<name>A0ABR2SG53_9ROSI</name>
<evidence type="ECO:0000313" key="1">
    <source>
        <dbReference type="EMBL" id="KAK9024205.1"/>
    </source>
</evidence>
<evidence type="ECO:0000313" key="2">
    <source>
        <dbReference type="Proteomes" id="UP001396334"/>
    </source>
</evidence>